<dbReference type="GO" id="GO:0016279">
    <property type="term" value="F:protein-lysine N-methyltransferase activity"/>
    <property type="evidence" value="ECO:0007669"/>
    <property type="project" value="TreeGrafter"/>
</dbReference>
<evidence type="ECO:0000259" key="5">
    <source>
        <dbReference type="Pfam" id="PF09273"/>
    </source>
</evidence>
<accession>A0A383W9X4</accession>
<reference evidence="6 7" key="1">
    <citation type="submission" date="2016-10" db="EMBL/GenBank/DDBJ databases">
        <authorList>
            <person name="Cai Z."/>
        </authorList>
    </citation>
    <scope>NUCLEOTIDE SEQUENCE [LARGE SCALE GENOMIC DNA]</scope>
</reference>
<dbReference type="Gene3D" id="3.90.1410.10">
    <property type="entry name" value="set domain protein methyltransferase, domain 1"/>
    <property type="match status" value="1"/>
</dbReference>
<gene>
    <name evidence="6" type="ORF">BQ4739_LOCUS14258</name>
</gene>
<dbReference type="Pfam" id="PF09273">
    <property type="entry name" value="Rubis-subs-bind"/>
    <property type="match status" value="1"/>
</dbReference>
<dbReference type="InterPro" id="IPR015353">
    <property type="entry name" value="Rubisco_LSMT_subst-bd"/>
</dbReference>
<dbReference type="SUPFAM" id="SSF81822">
    <property type="entry name" value="RuBisCo LSMT C-terminal, substrate-binding domain"/>
    <property type="match status" value="1"/>
</dbReference>
<evidence type="ECO:0000256" key="1">
    <source>
        <dbReference type="ARBA" id="ARBA00022603"/>
    </source>
</evidence>
<feature type="region of interest" description="Disordered" evidence="4">
    <location>
        <begin position="414"/>
        <end position="441"/>
    </location>
</feature>
<evidence type="ECO:0000256" key="3">
    <source>
        <dbReference type="ARBA" id="ARBA00022691"/>
    </source>
</evidence>
<dbReference type="Proteomes" id="UP000256970">
    <property type="component" value="Unassembled WGS sequence"/>
</dbReference>
<dbReference type="InterPro" id="IPR046341">
    <property type="entry name" value="SET_dom_sf"/>
</dbReference>
<dbReference type="SUPFAM" id="SSF82199">
    <property type="entry name" value="SET domain"/>
    <property type="match status" value="1"/>
</dbReference>
<evidence type="ECO:0000313" key="6">
    <source>
        <dbReference type="EMBL" id="SZX74000.1"/>
    </source>
</evidence>
<dbReference type="STRING" id="3088.A0A383W9X4"/>
<dbReference type="InterPro" id="IPR050600">
    <property type="entry name" value="SETD3_SETD6_MTase"/>
</dbReference>
<proteinExistence type="predicted"/>
<evidence type="ECO:0000256" key="2">
    <source>
        <dbReference type="ARBA" id="ARBA00022679"/>
    </source>
</evidence>
<evidence type="ECO:0000313" key="7">
    <source>
        <dbReference type="Proteomes" id="UP000256970"/>
    </source>
</evidence>
<evidence type="ECO:0000256" key="4">
    <source>
        <dbReference type="SAM" id="MobiDB-lite"/>
    </source>
</evidence>
<dbReference type="PANTHER" id="PTHR13271">
    <property type="entry name" value="UNCHARACTERIZED PUTATIVE METHYLTRANSFERASE"/>
    <property type="match status" value="1"/>
</dbReference>
<sequence length="441" mass="46814">MTANTAVKSKLCGNFVKSAELPEWQALVLHLLCERAAGADSFWAPYISVLGQQRHHPLLWGSELQGQLAGSPMLRLLTDRLQQVHEDTEQLVAAGANQLEVAQRWEQQTQSPLVSLASVAWAAAVLLGRSFQLDMSEPELPLEPDMSWYGSWQAHGPAVLALVPWADMLRHSSEAGEGAMLAYDPEARAALLAAHKPYAPGAEVFDSHGPGLSWADLIMDHGCVGEGASDNPRYDALLSQHLQPRGPRNAALLEALTTLTGGPPALVLTPSGPDVTCMAALRAGIASDAELIKAGWRSGSKGSDVELCARVMGRLSVPVSLATERRVLQLLEQAVQACVAAYPATIDADRQELQQLVQQQQQQQQDGDSIAESAEAEGLQIRIGVLRALISEKTALLGCAEAVAAWQSAVGALAAGGGAQPTPEQLAAVYGSNSDDDDGWT</sequence>
<dbReference type="Gene3D" id="3.90.1420.10">
    <property type="entry name" value="Rubisco LSMT, substrate-binding domain"/>
    <property type="match status" value="1"/>
</dbReference>
<keyword evidence="7" id="KW-1185">Reference proteome</keyword>
<organism evidence="6 7">
    <name type="scientific">Tetradesmus obliquus</name>
    <name type="common">Green alga</name>
    <name type="synonym">Acutodesmus obliquus</name>
    <dbReference type="NCBI Taxonomy" id="3088"/>
    <lineage>
        <taxon>Eukaryota</taxon>
        <taxon>Viridiplantae</taxon>
        <taxon>Chlorophyta</taxon>
        <taxon>core chlorophytes</taxon>
        <taxon>Chlorophyceae</taxon>
        <taxon>CS clade</taxon>
        <taxon>Sphaeropleales</taxon>
        <taxon>Scenedesmaceae</taxon>
        <taxon>Tetradesmus</taxon>
    </lineage>
</organism>
<keyword evidence="1" id="KW-0489">Methyltransferase</keyword>
<keyword evidence="2" id="KW-0808">Transferase</keyword>
<name>A0A383W9X4_TETOB</name>
<protein>
    <recommendedName>
        <fullName evidence="5">Rubisco LSMT substrate-binding domain-containing protein</fullName>
    </recommendedName>
</protein>
<feature type="domain" description="Rubisco LSMT substrate-binding" evidence="5">
    <location>
        <begin position="272"/>
        <end position="363"/>
    </location>
</feature>
<dbReference type="EMBL" id="FNXT01001203">
    <property type="protein sequence ID" value="SZX74000.1"/>
    <property type="molecule type" value="Genomic_DNA"/>
</dbReference>
<dbReference type="AlphaFoldDB" id="A0A383W9X4"/>
<dbReference type="InterPro" id="IPR036464">
    <property type="entry name" value="Rubisco_LSMT_subst-bd_sf"/>
</dbReference>
<dbReference type="PANTHER" id="PTHR13271:SF145">
    <property type="entry name" value="SET DOMAIN-CONTAINING PROTEIN"/>
    <property type="match status" value="1"/>
</dbReference>
<keyword evidence="3" id="KW-0949">S-adenosyl-L-methionine</keyword>
<dbReference type="GO" id="GO:0032259">
    <property type="term" value="P:methylation"/>
    <property type="evidence" value="ECO:0007669"/>
    <property type="project" value="UniProtKB-KW"/>
</dbReference>